<dbReference type="Proteomes" id="UP000694544">
    <property type="component" value="Unplaced"/>
</dbReference>
<reference evidence="2" key="2">
    <citation type="submission" date="2025-09" db="UniProtKB">
        <authorList>
            <consortium name="Ensembl"/>
        </authorList>
    </citation>
    <scope>IDENTIFICATION</scope>
</reference>
<name>A0A8C6CSG3_MOSMO</name>
<organism evidence="2 3">
    <name type="scientific">Moschus moschiferus</name>
    <name type="common">Siberian musk deer</name>
    <name type="synonym">Moschus sibiricus</name>
    <dbReference type="NCBI Taxonomy" id="68415"/>
    <lineage>
        <taxon>Eukaryota</taxon>
        <taxon>Metazoa</taxon>
        <taxon>Chordata</taxon>
        <taxon>Craniata</taxon>
        <taxon>Vertebrata</taxon>
        <taxon>Euteleostomi</taxon>
        <taxon>Mammalia</taxon>
        <taxon>Eutheria</taxon>
        <taxon>Laurasiatheria</taxon>
        <taxon>Artiodactyla</taxon>
        <taxon>Ruminantia</taxon>
        <taxon>Pecora</taxon>
        <taxon>Moschidae</taxon>
        <taxon>Moschus</taxon>
    </lineage>
</organism>
<feature type="region of interest" description="Disordered" evidence="1">
    <location>
        <begin position="32"/>
        <end position="85"/>
    </location>
</feature>
<keyword evidence="3" id="KW-1185">Reference proteome</keyword>
<feature type="region of interest" description="Disordered" evidence="1">
    <location>
        <begin position="129"/>
        <end position="154"/>
    </location>
</feature>
<proteinExistence type="predicted"/>
<evidence type="ECO:0000313" key="2">
    <source>
        <dbReference type="Ensembl" id="ENSMMSP00000003165.1"/>
    </source>
</evidence>
<reference evidence="2" key="1">
    <citation type="submission" date="2025-08" db="UniProtKB">
        <authorList>
            <consortium name="Ensembl"/>
        </authorList>
    </citation>
    <scope>IDENTIFICATION</scope>
</reference>
<accession>A0A8C6CSG3</accession>
<dbReference type="Ensembl" id="ENSMMST00000003451.1">
    <property type="protein sequence ID" value="ENSMMSP00000003165.1"/>
    <property type="gene ID" value="ENSMMSG00000002413.1"/>
</dbReference>
<sequence length="172" mass="17440">MALRAISSYQTPCSGAVLRPWPETQALKLPMAASGGDGLGGTSAGVKLTPQSGLAPKRAPPGDGPAGGQAGVCPGPDGWGLSPAPTPYEFPGQIVPCGPQVRAGKVGAYFPSPPGSLLPKPSWGAGTLPRNPPFSPSHHPVPPQAFQLRGPHSWSGPTWGNGSLGFISRRLA</sequence>
<protein>
    <submittedName>
        <fullName evidence="2">Uncharacterized protein</fullName>
    </submittedName>
</protein>
<feature type="compositionally biased region" description="Pro residues" evidence="1">
    <location>
        <begin position="130"/>
        <end position="143"/>
    </location>
</feature>
<evidence type="ECO:0000256" key="1">
    <source>
        <dbReference type="SAM" id="MobiDB-lite"/>
    </source>
</evidence>
<dbReference type="AlphaFoldDB" id="A0A8C6CSG3"/>
<evidence type="ECO:0000313" key="3">
    <source>
        <dbReference type="Proteomes" id="UP000694544"/>
    </source>
</evidence>